<dbReference type="PANTHER" id="PTHR46268:SF6">
    <property type="entry name" value="UNIVERSAL STRESS PROTEIN UP12"/>
    <property type="match status" value="1"/>
</dbReference>
<sequence length="183" mass="20149">MLRNELCLETVSLGKKEIMSTPSVLCATDFSPASDEAVRVAVEESNRRGAIMDLVHVWYPVDPVASDFTSFGVPACSITTPLELRKLLEEIEIPLPPDRVRRHLEVGIASEILVSKARELGSEVMVVGTHAHGPLMRWFIGSVVSEVLRHSPCPVLVCRTPPKDIESGNRKAYEKTVPSEASY</sequence>
<evidence type="ECO:0000313" key="4">
    <source>
        <dbReference type="Proteomes" id="UP000315471"/>
    </source>
</evidence>
<dbReference type="EMBL" id="SJPY01000001">
    <property type="protein sequence ID" value="TWU45409.1"/>
    <property type="molecule type" value="Genomic_DNA"/>
</dbReference>
<evidence type="ECO:0000313" key="3">
    <source>
        <dbReference type="EMBL" id="TWU45409.1"/>
    </source>
</evidence>
<feature type="domain" description="UspA" evidence="2">
    <location>
        <begin position="24"/>
        <end position="159"/>
    </location>
</feature>
<dbReference type="AlphaFoldDB" id="A0A5C6EDW2"/>
<dbReference type="InterPro" id="IPR006016">
    <property type="entry name" value="UspA"/>
</dbReference>
<comment type="caution">
    <text evidence="3">The sequence shown here is derived from an EMBL/GenBank/DDBJ whole genome shotgun (WGS) entry which is preliminary data.</text>
</comment>
<proteinExistence type="inferred from homology"/>
<comment type="similarity">
    <text evidence="1">Belongs to the universal stress protein A family.</text>
</comment>
<protein>
    <submittedName>
        <fullName evidence="3">Putative universal stress protein</fullName>
    </submittedName>
</protein>
<evidence type="ECO:0000256" key="1">
    <source>
        <dbReference type="ARBA" id="ARBA00008791"/>
    </source>
</evidence>
<dbReference type="Proteomes" id="UP000315471">
    <property type="component" value="Unassembled WGS sequence"/>
</dbReference>
<name>A0A5C6EDW2_9BACT</name>
<dbReference type="InterPro" id="IPR014729">
    <property type="entry name" value="Rossmann-like_a/b/a_fold"/>
</dbReference>
<dbReference type="Gene3D" id="3.40.50.620">
    <property type="entry name" value="HUPs"/>
    <property type="match status" value="1"/>
</dbReference>
<dbReference type="PANTHER" id="PTHR46268">
    <property type="entry name" value="STRESS RESPONSE PROTEIN NHAX"/>
    <property type="match status" value="1"/>
</dbReference>
<dbReference type="InterPro" id="IPR006015">
    <property type="entry name" value="Universal_stress_UspA"/>
</dbReference>
<keyword evidence="4" id="KW-1185">Reference proteome</keyword>
<organism evidence="3 4">
    <name type="scientific">Novipirellula aureliae</name>
    <dbReference type="NCBI Taxonomy" id="2527966"/>
    <lineage>
        <taxon>Bacteria</taxon>
        <taxon>Pseudomonadati</taxon>
        <taxon>Planctomycetota</taxon>
        <taxon>Planctomycetia</taxon>
        <taxon>Pirellulales</taxon>
        <taxon>Pirellulaceae</taxon>
        <taxon>Novipirellula</taxon>
    </lineage>
</organism>
<dbReference type="Pfam" id="PF00582">
    <property type="entry name" value="Usp"/>
    <property type="match status" value="1"/>
</dbReference>
<dbReference type="SUPFAM" id="SSF52402">
    <property type="entry name" value="Adenine nucleotide alpha hydrolases-like"/>
    <property type="match status" value="1"/>
</dbReference>
<reference evidence="3 4" key="1">
    <citation type="submission" date="2019-02" db="EMBL/GenBank/DDBJ databases">
        <title>Deep-cultivation of Planctomycetes and their phenomic and genomic characterization uncovers novel biology.</title>
        <authorList>
            <person name="Wiegand S."/>
            <person name="Jogler M."/>
            <person name="Boedeker C."/>
            <person name="Pinto D."/>
            <person name="Vollmers J."/>
            <person name="Rivas-Marin E."/>
            <person name="Kohn T."/>
            <person name="Peeters S.H."/>
            <person name="Heuer A."/>
            <person name="Rast P."/>
            <person name="Oberbeckmann S."/>
            <person name="Bunk B."/>
            <person name="Jeske O."/>
            <person name="Meyerdierks A."/>
            <person name="Storesund J.E."/>
            <person name="Kallscheuer N."/>
            <person name="Luecker S."/>
            <person name="Lage O.M."/>
            <person name="Pohl T."/>
            <person name="Merkel B.J."/>
            <person name="Hornburger P."/>
            <person name="Mueller R.-W."/>
            <person name="Bruemmer F."/>
            <person name="Labrenz M."/>
            <person name="Spormann A.M."/>
            <person name="Op Den Camp H."/>
            <person name="Overmann J."/>
            <person name="Amann R."/>
            <person name="Jetten M.S.M."/>
            <person name="Mascher T."/>
            <person name="Medema M.H."/>
            <person name="Devos D.P."/>
            <person name="Kaster A.-K."/>
            <person name="Ovreas L."/>
            <person name="Rohde M."/>
            <person name="Galperin M.Y."/>
            <person name="Jogler C."/>
        </authorList>
    </citation>
    <scope>NUCLEOTIDE SEQUENCE [LARGE SCALE GENOMIC DNA]</scope>
    <source>
        <strain evidence="3 4">Q31b</strain>
    </source>
</reference>
<gene>
    <name evidence="3" type="ORF">Q31b_05810</name>
</gene>
<dbReference type="PRINTS" id="PR01438">
    <property type="entry name" value="UNVRSLSTRESS"/>
</dbReference>
<dbReference type="CDD" id="cd00293">
    <property type="entry name" value="USP-like"/>
    <property type="match status" value="1"/>
</dbReference>
<evidence type="ECO:0000259" key="2">
    <source>
        <dbReference type="Pfam" id="PF00582"/>
    </source>
</evidence>
<accession>A0A5C6EDW2</accession>